<dbReference type="OrthoDB" id="1082254at2"/>
<dbReference type="RefSeq" id="WP_111898960.1">
    <property type="nucleotide sequence ID" value="NZ_CP033459.1"/>
</dbReference>
<dbReference type="PROSITE" id="PS50904">
    <property type="entry name" value="PRELI_MSF1"/>
    <property type="match status" value="1"/>
</dbReference>
<dbReference type="GO" id="GO:0031593">
    <property type="term" value="F:polyubiquitin modification-dependent protein binding"/>
    <property type="evidence" value="ECO:0007669"/>
    <property type="project" value="TreeGrafter"/>
</dbReference>
<dbReference type="SMART" id="SM00731">
    <property type="entry name" value="SprT"/>
    <property type="match status" value="1"/>
</dbReference>
<dbReference type="InterPro" id="IPR006797">
    <property type="entry name" value="PRELI/MSF1_dom"/>
</dbReference>
<gene>
    <name evidence="2" type="ORF">C7Y71_002575</name>
</gene>
<dbReference type="PANTHER" id="PTHR21220">
    <property type="entry name" value="DNA-DEPENDENT METALLOPROTEASE SPRTN"/>
    <property type="match status" value="1"/>
</dbReference>
<keyword evidence="3" id="KW-1185">Reference proteome</keyword>
<sequence length="224" mass="26999">MRPSPEYIEHKFNAFNLLIFNGKLPLPPIKMSRARTFMGRLEYKREKTFLGKYRYSDFVIRISTFYDLPEEEIEDTLIHEMIHYHICFHQMQDTSAHGKLFRRMMNDINNSFGRHITISHKRSEQEMNQDTRTRSHFICIVWLNSGKVGIVIPTKTRIFNMWKIIPQFREVIRYKWVHSSDAFFNRFPRAMTPKFYIVEECLLEEHLKDAVELENTGHIIRPKK</sequence>
<dbReference type="PANTHER" id="PTHR21220:SF0">
    <property type="entry name" value="DNA-DEPENDENT METALLOPROTEASE SPRTN"/>
    <property type="match status" value="1"/>
</dbReference>
<dbReference type="EMBL" id="CP033459">
    <property type="protein sequence ID" value="QFQ11999.1"/>
    <property type="molecule type" value="Genomic_DNA"/>
</dbReference>
<organism evidence="2 3">
    <name type="scientific">Pseudoprevotella muciniphila</name>
    <dbReference type="NCBI Taxonomy" id="2133944"/>
    <lineage>
        <taxon>Bacteria</taxon>
        <taxon>Pseudomonadati</taxon>
        <taxon>Bacteroidota</taxon>
        <taxon>Bacteroidia</taxon>
        <taxon>Bacteroidales</taxon>
        <taxon>Prevotellaceae</taxon>
        <taxon>Pseudoprevotella</taxon>
    </lineage>
</organism>
<feature type="domain" description="PRELI/MSF1" evidence="1">
    <location>
        <begin position="162"/>
        <end position="224"/>
    </location>
</feature>
<protein>
    <submittedName>
        <fullName evidence="2">Transcription elongation protein SprT</fullName>
    </submittedName>
</protein>
<dbReference type="GO" id="GO:0003697">
    <property type="term" value="F:single-stranded DNA binding"/>
    <property type="evidence" value="ECO:0007669"/>
    <property type="project" value="InterPro"/>
</dbReference>
<evidence type="ECO:0000259" key="1">
    <source>
        <dbReference type="PROSITE" id="PS50904"/>
    </source>
</evidence>
<name>A0A5P8E4P5_9BACT</name>
<proteinExistence type="predicted"/>
<dbReference type="AlphaFoldDB" id="A0A5P8E4P5"/>
<reference evidence="2 3" key="1">
    <citation type="submission" date="2018-11" db="EMBL/GenBank/DDBJ databases">
        <authorList>
            <person name="Na S.W."/>
            <person name="Baik M."/>
        </authorList>
    </citation>
    <scope>NUCLEOTIDE SEQUENCE [LARGE SCALE GENOMIC DNA]</scope>
    <source>
        <strain evidence="2 3">E39</strain>
    </source>
</reference>
<dbReference type="InterPro" id="IPR006640">
    <property type="entry name" value="SprT-like_domain"/>
</dbReference>
<evidence type="ECO:0000313" key="2">
    <source>
        <dbReference type="EMBL" id="QFQ11999.1"/>
    </source>
</evidence>
<dbReference type="GO" id="GO:0006974">
    <property type="term" value="P:DNA damage response"/>
    <property type="evidence" value="ECO:0007669"/>
    <property type="project" value="InterPro"/>
</dbReference>
<dbReference type="KEGG" id="alq:C7Y71_002575"/>
<dbReference type="InterPro" id="IPR044245">
    <property type="entry name" value="Spartan"/>
</dbReference>
<dbReference type="GO" id="GO:0004222">
    <property type="term" value="F:metalloendopeptidase activity"/>
    <property type="evidence" value="ECO:0007669"/>
    <property type="project" value="InterPro"/>
</dbReference>
<dbReference type="Pfam" id="PF10263">
    <property type="entry name" value="SprT-like"/>
    <property type="match status" value="1"/>
</dbReference>
<evidence type="ECO:0000313" key="3">
    <source>
        <dbReference type="Proteomes" id="UP000249375"/>
    </source>
</evidence>
<dbReference type="Proteomes" id="UP000249375">
    <property type="component" value="Chromosome"/>
</dbReference>
<accession>A0A5P8E4P5</accession>